<dbReference type="Gene3D" id="4.10.860.10">
    <property type="entry name" value="UVR domain"/>
    <property type="match status" value="1"/>
</dbReference>
<evidence type="ECO:0000256" key="7">
    <source>
        <dbReference type="SAM" id="MobiDB-lite"/>
    </source>
</evidence>
<gene>
    <name evidence="9" type="ORF">L484_011597</name>
</gene>
<organism evidence="9 10">
    <name type="scientific">Morus notabilis</name>
    <dbReference type="NCBI Taxonomy" id="981085"/>
    <lineage>
        <taxon>Eukaryota</taxon>
        <taxon>Viridiplantae</taxon>
        <taxon>Streptophyta</taxon>
        <taxon>Embryophyta</taxon>
        <taxon>Tracheophyta</taxon>
        <taxon>Spermatophyta</taxon>
        <taxon>Magnoliopsida</taxon>
        <taxon>eudicotyledons</taxon>
        <taxon>Gunneridae</taxon>
        <taxon>Pentapetalae</taxon>
        <taxon>rosids</taxon>
        <taxon>fabids</taxon>
        <taxon>Rosales</taxon>
        <taxon>Moraceae</taxon>
        <taxon>Moreae</taxon>
        <taxon>Morus</taxon>
    </lineage>
</organism>
<dbReference type="CDD" id="cd19499">
    <property type="entry name" value="RecA-like_ClpB_Hsp104-like"/>
    <property type="match status" value="1"/>
</dbReference>
<evidence type="ECO:0000256" key="2">
    <source>
        <dbReference type="ARBA" id="ARBA00022741"/>
    </source>
</evidence>
<dbReference type="InterPro" id="IPR003593">
    <property type="entry name" value="AAA+_ATPase"/>
</dbReference>
<dbReference type="Proteomes" id="UP000030645">
    <property type="component" value="Unassembled WGS sequence"/>
</dbReference>
<evidence type="ECO:0000256" key="4">
    <source>
        <dbReference type="ARBA" id="ARBA00023186"/>
    </source>
</evidence>
<dbReference type="PRINTS" id="PR00300">
    <property type="entry name" value="CLPPROTEASEA"/>
</dbReference>
<keyword evidence="1 5" id="KW-0677">Repeat</keyword>
<evidence type="ECO:0000313" key="10">
    <source>
        <dbReference type="Proteomes" id="UP000030645"/>
    </source>
</evidence>
<comment type="similarity">
    <text evidence="6">Belongs to the ClpA/ClpB family.</text>
</comment>
<keyword evidence="2 6" id="KW-0547">Nucleotide-binding</keyword>
<feature type="region of interest" description="Disordered" evidence="7">
    <location>
        <begin position="930"/>
        <end position="949"/>
    </location>
</feature>
<dbReference type="InterPro" id="IPR036628">
    <property type="entry name" value="Clp_N_dom_sf"/>
</dbReference>
<dbReference type="InterPro" id="IPR001270">
    <property type="entry name" value="ClpA/B"/>
</dbReference>
<dbReference type="InterPro" id="IPR028299">
    <property type="entry name" value="ClpA/B_CS2"/>
</dbReference>
<dbReference type="InterPro" id="IPR050130">
    <property type="entry name" value="ClpA_ClpB"/>
</dbReference>
<dbReference type="GO" id="GO:0005524">
    <property type="term" value="F:ATP binding"/>
    <property type="evidence" value="ECO:0007669"/>
    <property type="project" value="UniProtKB-KW"/>
</dbReference>
<evidence type="ECO:0000313" key="9">
    <source>
        <dbReference type="EMBL" id="EXB79404.1"/>
    </source>
</evidence>
<dbReference type="InterPro" id="IPR004176">
    <property type="entry name" value="Clp_R_N"/>
</dbReference>
<dbReference type="PANTHER" id="PTHR11638:SF185">
    <property type="entry name" value="ATP-DEPENDENT CLP PROTEASE ATP-BINDING SUBUNIT"/>
    <property type="match status" value="1"/>
</dbReference>
<dbReference type="PROSITE" id="PS00870">
    <property type="entry name" value="CLPAB_1"/>
    <property type="match status" value="1"/>
</dbReference>
<dbReference type="SUPFAM" id="SSF52540">
    <property type="entry name" value="P-loop containing nucleoside triphosphate hydrolases"/>
    <property type="match status" value="2"/>
</dbReference>
<dbReference type="InterPro" id="IPR019489">
    <property type="entry name" value="Clp_ATPase_C"/>
</dbReference>
<evidence type="ECO:0000256" key="5">
    <source>
        <dbReference type="PROSITE-ProRule" id="PRU01251"/>
    </source>
</evidence>
<dbReference type="Gene3D" id="1.10.1780.10">
    <property type="entry name" value="Clp, N-terminal domain"/>
    <property type="match status" value="1"/>
</dbReference>
<dbReference type="SMART" id="SM01086">
    <property type="entry name" value="ClpB_D2-small"/>
    <property type="match status" value="1"/>
</dbReference>
<evidence type="ECO:0000256" key="6">
    <source>
        <dbReference type="RuleBase" id="RU004432"/>
    </source>
</evidence>
<dbReference type="STRING" id="981085.W9RIG5"/>
<dbReference type="FunFam" id="3.40.50.300:FF:000025">
    <property type="entry name" value="ATP-dependent Clp protease subunit"/>
    <property type="match status" value="1"/>
</dbReference>
<name>W9RIG5_9ROSA</name>
<keyword evidence="4 6" id="KW-0143">Chaperone</keyword>
<dbReference type="OrthoDB" id="47330at2759"/>
<evidence type="ECO:0000256" key="3">
    <source>
        <dbReference type="ARBA" id="ARBA00022840"/>
    </source>
</evidence>
<evidence type="ECO:0000256" key="1">
    <source>
        <dbReference type="ARBA" id="ARBA00022737"/>
    </source>
</evidence>
<dbReference type="Gene3D" id="1.10.8.60">
    <property type="match status" value="2"/>
</dbReference>
<proteinExistence type="inferred from homology"/>
<dbReference type="GO" id="GO:0034605">
    <property type="term" value="P:cellular response to heat"/>
    <property type="evidence" value="ECO:0007669"/>
    <property type="project" value="TreeGrafter"/>
</dbReference>
<dbReference type="Pfam" id="PF02861">
    <property type="entry name" value="Clp_N"/>
    <property type="match status" value="1"/>
</dbReference>
<dbReference type="AlphaFoldDB" id="W9RIG5"/>
<dbReference type="InterPro" id="IPR041546">
    <property type="entry name" value="ClpA/ClpB_AAA_lid"/>
</dbReference>
<dbReference type="CDD" id="cd00009">
    <property type="entry name" value="AAA"/>
    <property type="match status" value="1"/>
</dbReference>
<accession>W9RIG5</accession>
<dbReference type="InterPro" id="IPR018368">
    <property type="entry name" value="ClpA/B_CS1"/>
</dbReference>
<dbReference type="PROSITE" id="PS51903">
    <property type="entry name" value="CLP_R"/>
    <property type="match status" value="1"/>
</dbReference>
<sequence length="949" mass="104203">MSLLMQLSPSSSSSSSSSSLISFRSVLHRHQHQRRVPQRPSYRIRNHHFSSLSFFLSLAESSSSHFPFPCVASNKRRRRRRTVSAVFERVTERAVKAVIFSQREARALGSDVVFTQHLLLGLIAEDDGKFLGSGITVDQARLAVRAIWSGRIPAEDVGDSDPSGSSAVQLPFSISTKRVLEAAVEYSRARGHNFIAPEHIALGLFSADDGSATRVLQRLGAKVDQLAAVAVAKLLVELAKDGRESSGISQSSSEKAFSNKAALMKSTGKTKEKSALAQFCVDLTARASEGLVDPVIGRENEVRRLIQILCRRTKNNPILLGQSGVGKTAIVEGLATRISQQDVPDFLLSKRVMSLDVALLMAGAKERGELEKRVTTLISEIQKAGNIVLFIDEAHILVEYSAAGNGNKGSGLDIGNLLKPSLGRGQLQCIASTTADEYRLHFEKDKALARRFQPVWIDEPSKDDAIKILLGLCKKYEAHHKCRYTLEAIHAAVNLSARYISDRYLPDKAIDLIDEAGSRARIEAFKKKREQQIGILSKSPDDYWQEIRTTQAMHEVVLTSKLKNVAAFGMDDTSEHVADSALPSSSDNEPSVVGPDDIAKVASLWSGIPLEQLTADDRMHLVGLDEQLRKRVVGQDEAVTAICRAVKRSRVGLKDPNRPMAALLFCGPTGVGKTELTKALAACYFGSEEAMLRLDMSEYMERHSVSKLIGSPPGYVGYGEGGTLTEAIRRRPYTVVLFDEIEKAHPDVFNMLLQLFEDGHLTDSQGRRVSFKNALVVMTSNVGSTAIAKGRHRSIGFLTTDDEPTSYSGLKAIVVEELKAYFRPELLNRIDEVVVFHPLEKAQMLEIFNIMLQEVKGRLISLGIGLEVSESIKDLICQQGYSEIYGARALRRAITSIIEDRLSEALLAGEYKPGDTAIVDLDDTGNPYVTNQSNPRIHLSDATSNPSRS</sequence>
<keyword evidence="3 6" id="KW-0067">ATP-binding</keyword>
<evidence type="ECO:0000259" key="8">
    <source>
        <dbReference type="PROSITE" id="PS51903"/>
    </source>
</evidence>
<dbReference type="SMART" id="SM00382">
    <property type="entry name" value="AAA"/>
    <property type="match status" value="2"/>
</dbReference>
<dbReference type="eggNOG" id="KOG1051">
    <property type="taxonomic scope" value="Eukaryota"/>
</dbReference>
<dbReference type="KEGG" id="mnt:21394845"/>
<keyword evidence="10" id="KW-1185">Reference proteome</keyword>
<dbReference type="PROSITE" id="PS00871">
    <property type="entry name" value="CLPAB_2"/>
    <property type="match status" value="1"/>
</dbReference>
<dbReference type="SUPFAM" id="SSF81923">
    <property type="entry name" value="Double Clp-N motif"/>
    <property type="match status" value="2"/>
</dbReference>
<protein>
    <submittedName>
        <fullName evidence="9">Chaperone protein ClpD</fullName>
    </submittedName>
</protein>
<dbReference type="InterPro" id="IPR027417">
    <property type="entry name" value="P-loop_NTPase"/>
</dbReference>
<dbReference type="GO" id="GO:0016887">
    <property type="term" value="F:ATP hydrolysis activity"/>
    <property type="evidence" value="ECO:0007669"/>
    <property type="project" value="InterPro"/>
</dbReference>
<dbReference type="EMBL" id="KE344787">
    <property type="protein sequence ID" value="EXB79404.1"/>
    <property type="molecule type" value="Genomic_DNA"/>
</dbReference>
<dbReference type="GO" id="GO:0005737">
    <property type="term" value="C:cytoplasm"/>
    <property type="evidence" value="ECO:0007669"/>
    <property type="project" value="TreeGrafter"/>
</dbReference>
<dbReference type="InterPro" id="IPR003959">
    <property type="entry name" value="ATPase_AAA_core"/>
</dbReference>
<dbReference type="PANTHER" id="PTHR11638">
    <property type="entry name" value="ATP-DEPENDENT CLP PROTEASE"/>
    <property type="match status" value="1"/>
</dbReference>
<reference evidence="10" key="1">
    <citation type="submission" date="2013-01" db="EMBL/GenBank/DDBJ databases">
        <title>Draft Genome Sequence of a Mulberry Tree, Morus notabilis C.K. Schneid.</title>
        <authorList>
            <person name="He N."/>
            <person name="Zhao S."/>
        </authorList>
    </citation>
    <scope>NUCLEOTIDE SEQUENCE</scope>
</reference>
<dbReference type="Pfam" id="PF00004">
    <property type="entry name" value="AAA"/>
    <property type="match status" value="1"/>
</dbReference>
<dbReference type="Pfam" id="PF17871">
    <property type="entry name" value="AAA_lid_9"/>
    <property type="match status" value="1"/>
</dbReference>
<dbReference type="Pfam" id="PF07724">
    <property type="entry name" value="AAA_2"/>
    <property type="match status" value="1"/>
</dbReference>
<feature type="domain" description="Clp R" evidence="8">
    <location>
        <begin position="87"/>
        <end position="237"/>
    </location>
</feature>
<dbReference type="Pfam" id="PF10431">
    <property type="entry name" value="ClpB_D2-small"/>
    <property type="match status" value="1"/>
</dbReference>
<dbReference type="Gene3D" id="3.40.50.300">
    <property type="entry name" value="P-loop containing nucleotide triphosphate hydrolases"/>
    <property type="match status" value="2"/>
</dbReference>